<accession>A0ABS7ZRT0</accession>
<dbReference type="EMBL" id="JAEDAH010000044">
    <property type="protein sequence ID" value="MCA6063842.1"/>
    <property type="molecule type" value="Genomic_DNA"/>
</dbReference>
<name>A0ABS7ZRT0_9GAMM</name>
<feature type="domain" description="Ferrous iron transporter FeoA-like" evidence="2">
    <location>
        <begin position="4"/>
        <end position="77"/>
    </location>
</feature>
<dbReference type="Proteomes" id="UP000714380">
    <property type="component" value="Unassembled WGS sequence"/>
</dbReference>
<dbReference type="Gene3D" id="2.30.30.90">
    <property type="match status" value="1"/>
</dbReference>
<dbReference type="InterPro" id="IPR007167">
    <property type="entry name" value="Fe-transptr_FeoA-like"/>
</dbReference>
<keyword evidence="4" id="KW-1185">Reference proteome</keyword>
<dbReference type="Pfam" id="PF04023">
    <property type="entry name" value="FeoA"/>
    <property type="match status" value="1"/>
</dbReference>
<dbReference type="PANTHER" id="PTHR42954">
    <property type="entry name" value="FE(2+) TRANSPORT PROTEIN A"/>
    <property type="match status" value="1"/>
</dbReference>
<dbReference type="PANTHER" id="PTHR42954:SF2">
    <property type="entry name" value="FE(2+) TRANSPORT PROTEIN A"/>
    <property type="match status" value="1"/>
</dbReference>
<dbReference type="RefSeq" id="WP_225674242.1">
    <property type="nucleotide sequence ID" value="NZ_JAEDAH010000044.1"/>
</dbReference>
<dbReference type="InterPro" id="IPR008988">
    <property type="entry name" value="Transcriptional_repressor_C"/>
</dbReference>
<proteinExistence type="predicted"/>
<gene>
    <name evidence="3" type="ORF">I9W95_09505</name>
</gene>
<evidence type="ECO:0000313" key="4">
    <source>
        <dbReference type="Proteomes" id="UP000714380"/>
    </source>
</evidence>
<dbReference type="SUPFAM" id="SSF50037">
    <property type="entry name" value="C-terminal domain of transcriptional repressors"/>
    <property type="match status" value="1"/>
</dbReference>
<organism evidence="3 4">
    <name type="scientific">Thalassolituus marinus</name>
    <dbReference type="NCBI Taxonomy" id="671053"/>
    <lineage>
        <taxon>Bacteria</taxon>
        <taxon>Pseudomonadati</taxon>
        <taxon>Pseudomonadota</taxon>
        <taxon>Gammaproteobacteria</taxon>
        <taxon>Oceanospirillales</taxon>
        <taxon>Oceanospirillaceae</taxon>
        <taxon>Thalassolituus</taxon>
    </lineage>
</organism>
<evidence type="ECO:0000313" key="3">
    <source>
        <dbReference type="EMBL" id="MCA6063842.1"/>
    </source>
</evidence>
<dbReference type="InterPro" id="IPR038157">
    <property type="entry name" value="FeoA_core_dom"/>
</dbReference>
<reference evidence="3 4" key="1">
    <citation type="submission" date="2020-12" db="EMBL/GenBank/DDBJ databases">
        <title>Novel Thalassolituus-related marine hydrocarbonoclastic bacteria mediated algae-derived hydrocarbons mineralization in twilight zone of the northern South China Sea.</title>
        <authorList>
            <person name="Dong C."/>
        </authorList>
    </citation>
    <scope>NUCLEOTIDE SEQUENCE [LARGE SCALE GENOMIC DNA]</scope>
    <source>
        <strain evidence="3 4">IMCC1826</strain>
    </source>
</reference>
<evidence type="ECO:0000259" key="2">
    <source>
        <dbReference type="SMART" id="SM00899"/>
    </source>
</evidence>
<dbReference type="InterPro" id="IPR052713">
    <property type="entry name" value="FeoA"/>
</dbReference>
<sequence>MTTTTLDQLSIGTRAQITGFTATETNFRRKLLALGVMPGAEVEVRRFAPMGDPMQIQLRGSSISLRKREAAIIQVEVCE</sequence>
<evidence type="ECO:0000256" key="1">
    <source>
        <dbReference type="ARBA" id="ARBA00023004"/>
    </source>
</evidence>
<comment type="caution">
    <text evidence="3">The sequence shown here is derived from an EMBL/GenBank/DDBJ whole genome shotgun (WGS) entry which is preliminary data.</text>
</comment>
<protein>
    <submittedName>
        <fullName evidence="3">Ferrous iron transport protein A</fullName>
    </submittedName>
</protein>
<keyword evidence="1" id="KW-0408">Iron</keyword>
<dbReference type="SMART" id="SM00899">
    <property type="entry name" value="FeoA"/>
    <property type="match status" value="1"/>
</dbReference>